<evidence type="ECO:0000313" key="5">
    <source>
        <dbReference type="Proteomes" id="UP000660885"/>
    </source>
</evidence>
<protein>
    <submittedName>
        <fullName evidence="4">Hpt domain-containing protein</fullName>
    </submittedName>
</protein>
<keyword evidence="2" id="KW-0597">Phosphoprotein</keyword>
<feature type="modified residue" description="Phosphohistidine" evidence="2">
    <location>
        <position position="69"/>
    </location>
</feature>
<comment type="caution">
    <text evidence="4">The sequence shown here is derived from an EMBL/GenBank/DDBJ whole genome shotgun (WGS) entry which is preliminary data.</text>
</comment>
<dbReference type="InterPro" id="IPR008207">
    <property type="entry name" value="Sig_transdc_His_kin_Hpt_dom"/>
</dbReference>
<sequence>MLDRSQGRVTTGFQPGREVAAMPNDQASLAALYGPVLAGLCAEELRERHPRIQAAAAAGDFRTLLSEAHALRGVAANFGLGVLAEDLLTVEMAARQQDSGGLHGALGRLPGEVAKALAALGQG</sequence>
<evidence type="ECO:0000259" key="3">
    <source>
        <dbReference type="PROSITE" id="PS50894"/>
    </source>
</evidence>
<dbReference type="SUPFAM" id="SSF47226">
    <property type="entry name" value="Histidine-containing phosphotransfer domain, HPT domain"/>
    <property type="match status" value="1"/>
</dbReference>
<evidence type="ECO:0000256" key="1">
    <source>
        <dbReference type="ARBA" id="ARBA00023012"/>
    </source>
</evidence>
<feature type="domain" description="HPt" evidence="3">
    <location>
        <begin position="30"/>
        <end position="123"/>
    </location>
</feature>
<gene>
    <name evidence="4" type="ORF">JMJ56_01665</name>
</gene>
<keyword evidence="5" id="KW-1185">Reference proteome</keyword>
<dbReference type="PROSITE" id="PS50894">
    <property type="entry name" value="HPT"/>
    <property type="match status" value="1"/>
</dbReference>
<organism evidence="4 5">
    <name type="scientific">Belnapia arida</name>
    <dbReference type="NCBI Taxonomy" id="2804533"/>
    <lineage>
        <taxon>Bacteria</taxon>
        <taxon>Pseudomonadati</taxon>
        <taxon>Pseudomonadota</taxon>
        <taxon>Alphaproteobacteria</taxon>
        <taxon>Acetobacterales</taxon>
        <taxon>Roseomonadaceae</taxon>
        <taxon>Belnapia</taxon>
    </lineage>
</organism>
<evidence type="ECO:0000256" key="2">
    <source>
        <dbReference type="PROSITE-ProRule" id="PRU00110"/>
    </source>
</evidence>
<dbReference type="EMBL" id="JAETWB010000001">
    <property type="protein sequence ID" value="MBL6076693.1"/>
    <property type="molecule type" value="Genomic_DNA"/>
</dbReference>
<dbReference type="Pfam" id="PF01627">
    <property type="entry name" value="Hpt"/>
    <property type="match status" value="1"/>
</dbReference>
<dbReference type="Proteomes" id="UP000660885">
    <property type="component" value="Unassembled WGS sequence"/>
</dbReference>
<name>A0ABS1TW78_9PROT</name>
<keyword evidence="1" id="KW-0902">Two-component regulatory system</keyword>
<evidence type="ECO:0000313" key="4">
    <source>
        <dbReference type="EMBL" id="MBL6076693.1"/>
    </source>
</evidence>
<proteinExistence type="predicted"/>
<reference evidence="4 5" key="1">
    <citation type="submission" date="2021-01" db="EMBL/GenBank/DDBJ databases">
        <title>Belnapia mucosa sp. nov. and Belnapia arida sp. nov., isolated from the Tabernas Desert (Almeria, Spain).</title>
        <authorList>
            <person name="Molina-Menor E."/>
            <person name="Vidal-Verdu A."/>
            <person name="Calonge A."/>
            <person name="Satari L."/>
            <person name="Pereto J."/>
            <person name="Porcar M."/>
        </authorList>
    </citation>
    <scope>NUCLEOTIDE SEQUENCE [LARGE SCALE GENOMIC DNA]</scope>
    <source>
        <strain evidence="4 5">T18</strain>
    </source>
</reference>
<dbReference type="InterPro" id="IPR036641">
    <property type="entry name" value="HPT_dom_sf"/>
</dbReference>
<accession>A0ABS1TW78</accession>
<dbReference type="RefSeq" id="WP_202829866.1">
    <property type="nucleotide sequence ID" value="NZ_JAETWB010000001.1"/>
</dbReference>
<dbReference type="Gene3D" id="1.20.120.160">
    <property type="entry name" value="HPT domain"/>
    <property type="match status" value="1"/>
</dbReference>